<reference evidence="3" key="2">
    <citation type="journal article" date="2008" name="Nucleic Acids Res.">
        <title>The rice annotation project database (RAP-DB): 2008 update.</title>
        <authorList>
            <consortium name="The rice annotation project (RAP)"/>
        </authorList>
    </citation>
    <scope>GENOME REANNOTATION</scope>
    <source>
        <strain evidence="3">cv. Nipponbare</strain>
    </source>
</reference>
<gene>
    <name evidence="2" type="primary">OJ1476_F05.16</name>
</gene>
<evidence type="ECO:0000256" key="1">
    <source>
        <dbReference type="SAM" id="MobiDB-lite"/>
    </source>
</evidence>
<evidence type="ECO:0000313" key="3">
    <source>
        <dbReference type="Proteomes" id="UP000000763"/>
    </source>
</evidence>
<dbReference type="EMBL" id="AP004063">
    <property type="protein sequence ID" value="BAD19224.1"/>
    <property type="molecule type" value="Genomic_DNA"/>
</dbReference>
<proteinExistence type="predicted"/>
<reference evidence="3" key="1">
    <citation type="journal article" date="2005" name="Nature">
        <title>The map-based sequence of the rice genome.</title>
        <authorList>
            <consortium name="International rice genome sequencing project (IRGSP)"/>
            <person name="Matsumoto T."/>
            <person name="Wu J."/>
            <person name="Kanamori H."/>
            <person name="Katayose Y."/>
            <person name="Fujisawa M."/>
            <person name="Namiki N."/>
            <person name="Mizuno H."/>
            <person name="Yamamoto K."/>
            <person name="Antonio B.A."/>
            <person name="Baba T."/>
            <person name="Sakata K."/>
            <person name="Nagamura Y."/>
            <person name="Aoki H."/>
            <person name="Arikawa K."/>
            <person name="Arita K."/>
            <person name="Bito T."/>
            <person name="Chiden Y."/>
            <person name="Fujitsuka N."/>
            <person name="Fukunaka R."/>
            <person name="Hamada M."/>
            <person name="Harada C."/>
            <person name="Hayashi A."/>
            <person name="Hijishita S."/>
            <person name="Honda M."/>
            <person name="Hosokawa S."/>
            <person name="Ichikawa Y."/>
            <person name="Idonuma A."/>
            <person name="Iijima M."/>
            <person name="Ikeda M."/>
            <person name="Ikeno M."/>
            <person name="Ito K."/>
            <person name="Ito S."/>
            <person name="Ito T."/>
            <person name="Ito Y."/>
            <person name="Ito Y."/>
            <person name="Iwabuchi A."/>
            <person name="Kamiya K."/>
            <person name="Karasawa W."/>
            <person name="Kurita K."/>
            <person name="Katagiri S."/>
            <person name="Kikuta A."/>
            <person name="Kobayashi H."/>
            <person name="Kobayashi N."/>
            <person name="Machita K."/>
            <person name="Maehara T."/>
            <person name="Masukawa M."/>
            <person name="Mizubayashi T."/>
            <person name="Mukai Y."/>
            <person name="Nagasaki H."/>
            <person name="Nagata Y."/>
            <person name="Naito S."/>
            <person name="Nakashima M."/>
            <person name="Nakama Y."/>
            <person name="Nakamichi Y."/>
            <person name="Nakamura M."/>
            <person name="Meguro A."/>
            <person name="Negishi M."/>
            <person name="Ohta I."/>
            <person name="Ohta T."/>
            <person name="Okamoto M."/>
            <person name="Ono N."/>
            <person name="Saji S."/>
            <person name="Sakaguchi M."/>
            <person name="Sakai K."/>
            <person name="Shibata M."/>
            <person name="Shimokawa T."/>
            <person name="Song J."/>
            <person name="Takazaki Y."/>
            <person name="Terasawa K."/>
            <person name="Tsugane M."/>
            <person name="Tsuji K."/>
            <person name="Ueda S."/>
            <person name="Waki K."/>
            <person name="Yamagata H."/>
            <person name="Yamamoto M."/>
            <person name="Yamamoto S."/>
            <person name="Yamane H."/>
            <person name="Yoshiki S."/>
            <person name="Yoshihara R."/>
            <person name="Yukawa K."/>
            <person name="Zhong H."/>
            <person name="Yano M."/>
            <person name="Yuan Q."/>
            <person name="Ouyang S."/>
            <person name="Liu J."/>
            <person name="Jones K.M."/>
            <person name="Gansberger K."/>
            <person name="Moffat K."/>
            <person name="Hill J."/>
            <person name="Bera J."/>
            <person name="Fadrosh D."/>
            <person name="Jin S."/>
            <person name="Johri S."/>
            <person name="Kim M."/>
            <person name="Overton L."/>
            <person name="Reardon M."/>
            <person name="Tsitrin T."/>
            <person name="Vuong H."/>
            <person name="Weaver B."/>
            <person name="Ciecko A."/>
            <person name="Tallon L."/>
            <person name="Jackson J."/>
            <person name="Pai G."/>
            <person name="Aken S.V."/>
            <person name="Utterback T."/>
            <person name="Reidmuller S."/>
            <person name="Feldblyum T."/>
            <person name="Hsiao J."/>
            <person name="Zismann V."/>
            <person name="Iobst S."/>
            <person name="de Vazeille A.R."/>
            <person name="Buell C.R."/>
            <person name="Ying K."/>
            <person name="Li Y."/>
            <person name="Lu T."/>
            <person name="Huang Y."/>
            <person name="Zhao Q."/>
            <person name="Feng Q."/>
            <person name="Zhang L."/>
            <person name="Zhu J."/>
            <person name="Weng Q."/>
            <person name="Mu J."/>
            <person name="Lu Y."/>
            <person name="Fan D."/>
            <person name="Liu Y."/>
            <person name="Guan J."/>
            <person name="Zhang Y."/>
            <person name="Yu S."/>
            <person name="Liu X."/>
            <person name="Zhang Y."/>
            <person name="Hong G."/>
            <person name="Han B."/>
            <person name="Choisne N."/>
            <person name="Demange N."/>
            <person name="Orjeda G."/>
            <person name="Samain S."/>
            <person name="Cattolico L."/>
            <person name="Pelletier E."/>
            <person name="Couloux A."/>
            <person name="Segurens B."/>
            <person name="Wincker P."/>
            <person name="D'Hont A."/>
            <person name="Scarpelli C."/>
            <person name="Weissenbach J."/>
            <person name="Salanoubat M."/>
            <person name="Quetier F."/>
            <person name="Yu Y."/>
            <person name="Kim H.R."/>
            <person name="Rambo T."/>
            <person name="Currie J."/>
            <person name="Collura K."/>
            <person name="Luo M."/>
            <person name="Yang T."/>
            <person name="Ammiraju J.S.S."/>
            <person name="Engler F."/>
            <person name="Soderlund C."/>
            <person name="Wing R.A."/>
            <person name="Palmer L.E."/>
            <person name="de la Bastide M."/>
            <person name="Spiegel L."/>
            <person name="Nascimento L."/>
            <person name="Zutavern T."/>
            <person name="O'Shaughnessy A."/>
            <person name="Dike S."/>
            <person name="Dedhia N."/>
            <person name="Preston R."/>
            <person name="Balija V."/>
            <person name="McCombie W.R."/>
            <person name="Chow T."/>
            <person name="Chen H."/>
            <person name="Chung M."/>
            <person name="Chen C."/>
            <person name="Shaw J."/>
            <person name="Wu H."/>
            <person name="Hsiao K."/>
            <person name="Chao Y."/>
            <person name="Chu M."/>
            <person name="Cheng C."/>
            <person name="Hour A."/>
            <person name="Lee P."/>
            <person name="Lin S."/>
            <person name="Lin Y."/>
            <person name="Liou J."/>
            <person name="Liu S."/>
            <person name="Hsing Y."/>
            <person name="Raghuvanshi S."/>
            <person name="Mohanty A."/>
            <person name="Bharti A.K."/>
            <person name="Gaur A."/>
            <person name="Gupta V."/>
            <person name="Kumar D."/>
            <person name="Ravi V."/>
            <person name="Vij S."/>
            <person name="Kapur A."/>
            <person name="Khurana P."/>
            <person name="Khurana P."/>
            <person name="Khurana J.P."/>
            <person name="Tyagi A.K."/>
            <person name="Gaikwad K."/>
            <person name="Singh A."/>
            <person name="Dalal V."/>
            <person name="Srivastava S."/>
            <person name="Dixit A."/>
            <person name="Pal A.K."/>
            <person name="Ghazi I.A."/>
            <person name="Yadav M."/>
            <person name="Pandit A."/>
            <person name="Bhargava A."/>
            <person name="Sureshbabu K."/>
            <person name="Batra K."/>
            <person name="Sharma T.R."/>
            <person name="Mohapatra T."/>
            <person name="Singh N.K."/>
            <person name="Messing J."/>
            <person name="Nelson A.B."/>
            <person name="Fuks G."/>
            <person name="Kavchok S."/>
            <person name="Keizer G."/>
            <person name="Linton E."/>
            <person name="Llaca V."/>
            <person name="Song R."/>
            <person name="Tanyolac B."/>
            <person name="Young S."/>
            <person name="Ho-Il K."/>
            <person name="Hahn J.H."/>
            <person name="Sangsakoo G."/>
            <person name="Vanavichit A."/>
            <person name="de Mattos Luiz.A.T."/>
            <person name="Zimmer P.D."/>
            <person name="Malone G."/>
            <person name="Dellagostin O."/>
            <person name="de Oliveira A.C."/>
            <person name="Bevan M."/>
            <person name="Bancroft I."/>
            <person name="Minx P."/>
            <person name="Cordum H."/>
            <person name="Wilson R."/>
            <person name="Cheng Z."/>
            <person name="Jin W."/>
            <person name="Jiang J."/>
            <person name="Leong S.A."/>
            <person name="Iwama H."/>
            <person name="Gojobori T."/>
            <person name="Itoh T."/>
            <person name="Niimura Y."/>
            <person name="Fujii Y."/>
            <person name="Habara T."/>
            <person name="Sakai H."/>
            <person name="Sato Y."/>
            <person name="Wilson G."/>
            <person name="Kumar K."/>
            <person name="McCouch S."/>
            <person name="Juretic N."/>
            <person name="Hoen D."/>
            <person name="Wright S."/>
            <person name="Bruskiewich R."/>
            <person name="Bureau T."/>
            <person name="Miyao A."/>
            <person name="Hirochika H."/>
            <person name="Nishikawa T."/>
            <person name="Kadowaki K."/>
            <person name="Sugiura M."/>
            <person name="Burr B."/>
            <person name="Sasaki T."/>
        </authorList>
    </citation>
    <scope>NUCLEOTIDE SEQUENCE [LARGE SCALE GENOMIC DNA]</scope>
    <source>
        <strain evidence="3">cv. Nipponbare</strain>
    </source>
</reference>
<protein>
    <submittedName>
        <fullName evidence="2">Uncharacterized protein</fullName>
    </submittedName>
</protein>
<dbReference type="Proteomes" id="UP000000763">
    <property type="component" value="Chromosome 2"/>
</dbReference>
<feature type="region of interest" description="Disordered" evidence="1">
    <location>
        <begin position="32"/>
        <end position="62"/>
    </location>
</feature>
<sequence length="62" mass="6809">MCLFRIIEKVFGSARRDYSLFVNIYFTFTNMSNTGDNGNTGYKEKEAPVNTNGGNTASNSSG</sequence>
<dbReference type="AlphaFoldDB" id="Q6K9C6"/>
<evidence type="ECO:0000313" key="2">
    <source>
        <dbReference type="EMBL" id="BAD19224.1"/>
    </source>
</evidence>
<organism evidence="2 3">
    <name type="scientific">Oryza sativa subsp. japonica</name>
    <name type="common">Rice</name>
    <dbReference type="NCBI Taxonomy" id="39947"/>
    <lineage>
        <taxon>Eukaryota</taxon>
        <taxon>Viridiplantae</taxon>
        <taxon>Streptophyta</taxon>
        <taxon>Embryophyta</taxon>
        <taxon>Tracheophyta</taxon>
        <taxon>Spermatophyta</taxon>
        <taxon>Magnoliopsida</taxon>
        <taxon>Liliopsida</taxon>
        <taxon>Poales</taxon>
        <taxon>Poaceae</taxon>
        <taxon>BOP clade</taxon>
        <taxon>Oryzoideae</taxon>
        <taxon>Oryzeae</taxon>
        <taxon>Oryzinae</taxon>
        <taxon>Oryza</taxon>
        <taxon>Oryza sativa</taxon>
    </lineage>
</organism>
<accession>Q6K9C6</accession>
<feature type="compositionally biased region" description="Low complexity" evidence="1">
    <location>
        <begin position="50"/>
        <end position="62"/>
    </location>
</feature>
<name>Q6K9C6_ORYSJ</name>